<accession>A0A024GQD3</accession>
<organism evidence="2 3">
    <name type="scientific">Albugo candida</name>
    <dbReference type="NCBI Taxonomy" id="65357"/>
    <lineage>
        <taxon>Eukaryota</taxon>
        <taxon>Sar</taxon>
        <taxon>Stramenopiles</taxon>
        <taxon>Oomycota</taxon>
        <taxon>Peronosporomycetes</taxon>
        <taxon>Albuginales</taxon>
        <taxon>Albuginaceae</taxon>
        <taxon>Albugo</taxon>
    </lineage>
</organism>
<dbReference type="Proteomes" id="UP000053237">
    <property type="component" value="Unassembled WGS sequence"/>
</dbReference>
<evidence type="ECO:0000313" key="3">
    <source>
        <dbReference type="Proteomes" id="UP000053237"/>
    </source>
</evidence>
<dbReference type="EMBL" id="CAIX01000247">
    <property type="protein sequence ID" value="CCI48771.1"/>
    <property type="molecule type" value="Genomic_DNA"/>
</dbReference>
<evidence type="ECO:0000313" key="2">
    <source>
        <dbReference type="EMBL" id="CCI48771.1"/>
    </source>
</evidence>
<comment type="caution">
    <text evidence="2">The sequence shown here is derived from an EMBL/GenBank/DDBJ whole genome shotgun (WGS) entry which is preliminary data.</text>
</comment>
<dbReference type="AlphaFoldDB" id="A0A024GQD3"/>
<name>A0A024GQD3_9STRA</name>
<reference evidence="2 3" key="1">
    <citation type="submission" date="2012-05" db="EMBL/GenBank/DDBJ databases">
        <title>Recombination and specialization in a pathogen metapopulation.</title>
        <authorList>
            <person name="Gardiner A."/>
            <person name="Kemen E."/>
            <person name="Schultz-Larsen T."/>
            <person name="MacLean D."/>
            <person name="Van Oosterhout C."/>
            <person name="Jones J.D.G."/>
        </authorList>
    </citation>
    <scope>NUCLEOTIDE SEQUENCE [LARGE SCALE GENOMIC DNA]</scope>
    <source>
        <strain evidence="2 3">Ac Nc2</strain>
    </source>
</reference>
<proteinExistence type="predicted"/>
<protein>
    <recommendedName>
        <fullName evidence="4">BZIP domain-containing protein</fullName>
    </recommendedName>
</protein>
<evidence type="ECO:0008006" key="4">
    <source>
        <dbReference type="Google" id="ProtNLM"/>
    </source>
</evidence>
<feature type="region of interest" description="Disordered" evidence="1">
    <location>
        <begin position="1"/>
        <end position="22"/>
    </location>
</feature>
<dbReference type="InParanoid" id="A0A024GQD3"/>
<evidence type="ECO:0000256" key="1">
    <source>
        <dbReference type="SAM" id="MobiDB-lite"/>
    </source>
</evidence>
<keyword evidence="3" id="KW-1185">Reference proteome</keyword>
<dbReference type="OrthoDB" id="73862at2759"/>
<gene>
    <name evidence="2" type="ORF">BN9_099700</name>
</gene>
<sequence length="320" mass="36589">MLQDSNGTVSERQSNSSVTSKASLKCSKSDTMLLNFILNPIPAHFSRSVCDTKSNPSIPPALVARKKRGRRAMLPKMNNSERGKYYRKKHQTYEKDLRMQVRILESDVRRLSVIRGILIELLLSTNNIPMHLHIAIVREYHSVFRHGLQSKPTRHTTKSRSCHELLATTCNQKMFIEGFMLNDVKFGDTQGAHAIMELWKLYSEFYTSVCLELSSITVVSETPSPIVLASGRMEVTHRKKILETIFPNGLCSQNMRQRLLRANISFPCQATFYFSSTARIWRHDFNVNFVQGFMDSLGSLSDTLTLLNRVTIRNKNCLDI</sequence>